<dbReference type="RefSeq" id="WP_076445008.1">
    <property type="nucleotide sequence ID" value="NZ_FTOQ01000001.1"/>
</dbReference>
<keyword evidence="1" id="KW-0472">Membrane</keyword>
<keyword evidence="1" id="KW-0812">Transmembrane</keyword>
<feature type="transmembrane region" description="Helical" evidence="1">
    <location>
        <begin position="24"/>
        <end position="42"/>
    </location>
</feature>
<sequence length="184" mass="20223">MKWFLQTRLAAFATDTRGYVNTEAVIVLPILLGLFGVGWVYFDAFRQQNVNQKANYAISDILSRQTDYIDAGFIDSTFRLFQTLTLSNGSDGALRVSLVEYDGETGNWDVVWSQTRSGGASLGTEGPDAFESRLPPVVDGDQLFVVETVDRYTPVLQVGLNGFDITTISFTRPRYAAKAAEAAG</sequence>
<gene>
    <name evidence="2" type="ORF">SAMN05421759_101710</name>
</gene>
<dbReference type="EMBL" id="FTOQ01000001">
    <property type="protein sequence ID" value="SIS60343.1"/>
    <property type="molecule type" value="Genomic_DNA"/>
</dbReference>
<evidence type="ECO:0000313" key="3">
    <source>
        <dbReference type="Proteomes" id="UP000186684"/>
    </source>
</evidence>
<dbReference type="STRING" id="633194.SAMN05421759_101710"/>
<dbReference type="AlphaFoldDB" id="A0A1N7KFH0"/>
<keyword evidence="1" id="KW-1133">Transmembrane helix</keyword>
<evidence type="ECO:0008006" key="4">
    <source>
        <dbReference type="Google" id="ProtNLM"/>
    </source>
</evidence>
<evidence type="ECO:0000313" key="2">
    <source>
        <dbReference type="EMBL" id="SIS60343.1"/>
    </source>
</evidence>
<protein>
    <recommendedName>
        <fullName evidence="4">Flp pilus assembly protein TadG</fullName>
    </recommendedName>
</protein>
<reference evidence="3" key="1">
    <citation type="submission" date="2017-01" db="EMBL/GenBank/DDBJ databases">
        <authorList>
            <person name="Varghese N."/>
            <person name="Submissions S."/>
        </authorList>
    </citation>
    <scope>NUCLEOTIDE SEQUENCE [LARGE SCALE GENOMIC DNA]</scope>
    <source>
        <strain evidence="3">DSM 29430</strain>
    </source>
</reference>
<proteinExistence type="predicted"/>
<dbReference type="OrthoDB" id="7876207at2"/>
<accession>A0A1N7KFH0</accession>
<organism evidence="2 3">
    <name type="scientific">Roseivivax lentus</name>
    <dbReference type="NCBI Taxonomy" id="633194"/>
    <lineage>
        <taxon>Bacteria</taxon>
        <taxon>Pseudomonadati</taxon>
        <taxon>Pseudomonadota</taxon>
        <taxon>Alphaproteobacteria</taxon>
        <taxon>Rhodobacterales</taxon>
        <taxon>Roseobacteraceae</taxon>
        <taxon>Roseivivax</taxon>
    </lineage>
</organism>
<dbReference type="Proteomes" id="UP000186684">
    <property type="component" value="Unassembled WGS sequence"/>
</dbReference>
<name>A0A1N7KFH0_9RHOB</name>
<keyword evidence="3" id="KW-1185">Reference proteome</keyword>
<evidence type="ECO:0000256" key="1">
    <source>
        <dbReference type="SAM" id="Phobius"/>
    </source>
</evidence>